<evidence type="ECO:0000256" key="5">
    <source>
        <dbReference type="ARBA" id="ARBA00022692"/>
    </source>
</evidence>
<dbReference type="EMBL" id="OY288114">
    <property type="protein sequence ID" value="CAJ0863975.1"/>
    <property type="molecule type" value="Genomic_DNA"/>
</dbReference>
<keyword evidence="3" id="KW-1003">Cell membrane</keyword>
<dbReference type="GO" id="GO:0046872">
    <property type="term" value="F:metal ion binding"/>
    <property type="evidence" value="ECO:0007669"/>
    <property type="project" value="UniProtKB-KW"/>
</dbReference>
<accession>A0AA48M1A5</accession>
<dbReference type="GO" id="GO:0022904">
    <property type="term" value="P:respiratory electron transport chain"/>
    <property type="evidence" value="ECO:0007669"/>
    <property type="project" value="InterPro"/>
</dbReference>
<organism evidence="14">
    <name type="scientific">freshwater sediment metagenome</name>
    <dbReference type="NCBI Taxonomy" id="556182"/>
    <lineage>
        <taxon>unclassified sequences</taxon>
        <taxon>metagenomes</taxon>
        <taxon>ecological metagenomes</taxon>
    </lineage>
</organism>
<comment type="subcellular location">
    <subcellularLocation>
        <location evidence="1">Cell membrane</location>
        <topology evidence="1">Multi-pass membrane protein</topology>
    </subcellularLocation>
</comment>
<keyword evidence="6" id="KW-0479">Metal-binding</keyword>
<keyword evidence="9" id="KW-0408">Iron</keyword>
<evidence type="ECO:0000259" key="13">
    <source>
        <dbReference type="Pfam" id="PF01292"/>
    </source>
</evidence>
<evidence type="ECO:0000313" key="14">
    <source>
        <dbReference type="EMBL" id="CAJ0863975.1"/>
    </source>
</evidence>
<evidence type="ECO:0000256" key="7">
    <source>
        <dbReference type="ARBA" id="ARBA00022982"/>
    </source>
</evidence>
<proteinExistence type="inferred from homology"/>
<sequence length="185" mass="20586">MTASSEATRYNPPARFFHWLTVVCVLAAWTLGIFGDDLPRGPIRHTGEFVHILLGETVVLLLILRLVWRFIAPAPLLEPTNFGFAGALATRIVHLMLYGLLLAVPVVGVVTLFHGGEALPLYGVYDIPSPWPKNRELKHDSKEIHEFLAHSLIILTLLHAAAALVHHYVLKDGVLRRMLPALSQR</sequence>
<feature type="transmembrane region" description="Helical" evidence="12">
    <location>
        <begin position="16"/>
        <end position="34"/>
    </location>
</feature>
<evidence type="ECO:0000256" key="3">
    <source>
        <dbReference type="ARBA" id="ARBA00022475"/>
    </source>
</evidence>
<keyword evidence="2" id="KW-0813">Transport</keyword>
<dbReference type="SUPFAM" id="SSF81342">
    <property type="entry name" value="Transmembrane di-heme cytochromes"/>
    <property type="match status" value="1"/>
</dbReference>
<feature type="transmembrane region" description="Helical" evidence="12">
    <location>
        <begin position="147"/>
        <end position="170"/>
    </location>
</feature>
<dbReference type="PANTHER" id="PTHR30529">
    <property type="entry name" value="CYTOCHROME B561"/>
    <property type="match status" value="1"/>
</dbReference>
<dbReference type="InterPro" id="IPR011577">
    <property type="entry name" value="Cyt_b561_bac/Ni-Hgenase"/>
</dbReference>
<comment type="similarity">
    <text evidence="11">Belongs to the cytochrome b561 family.</text>
</comment>
<evidence type="ECO:0000256" key="1">
    <source>
        <dbReference type="ARBA" id="ARBA00004651"/>
    </source>
</evidence>
<name>A0AA48M1A5_9ZZZZ</name>
<keyword evidence="10 12" id="KW-0472">Membrane</keyword>
<evidence type="ECO:0000256" key="6">
    <source>
        <dbReference type="ARBA" id="ARBA00022723"/>
    </source>
</evidence>
<evidence type="ECO:0000256" key="10">
    <source>
        <dbReference type="ARBA" id="ARBA00023136"/>
    </source>
</evidence>
<dbReference type="PANTHER" id="PTHR30529:SF1">
    <property type="entry name" value="CYTOCHROME B561 HOMOLOG 2"/>
    <property type="match status" value="1"/>
</dbReference>
<evidence type="ECO:0000256" key="4">
    <source>
        <dbReference type="ARBA" id="ARBA00022617"/>
    </source>
</evidence>
<feature type="transmembrane region" description="Helical" evidence="12">
    <location>
        <begin position="49"/>
        <end position="71"/>
    </location>
</feature>
<evidence type="ECO:0000256" key="9">
    <source>
        <dbReference type="ARBA" id="ARBA00023004"/>
    </source>
</evidence>
<evidence type="ECO:0000256" key="8">
    <source>
        <dbReference type="ARBA" id="ARBA00022989"/>
    </source>
</evidence>
<feature type="domain" description="Cytochrome b561 bacterial/Ni-hydrogenase" evidence="13">
    <location>
        <begin position="9"/>
        <end position="180"/>
    </location>
</feature>
<reference evidence="14" key="1">
    <citation type="submission" date="2023-07" db="EMBL/GenBank/DDBJ databases">
        <authorList>
            <person name="Pelsma A.J. K."/>
        </authorList>
    </citation>
    <scope>NUCLEOTIDE SEQUENCE</scope>
</reference>
<evidence type="ECO:0000256" key="2">
    <source>
        <dbReference type="ARBA" id="ARBA00022448"/>
    </source>
</evidence>
<feature type="transmembrane region" description="Helical" evidence="12">
    <location>
        <begin position="92"/>
        <end position="113"/>
    </location>
</feature>
<protein>
    <recommendedName>
        <fullName evidence="13">Cytochrome b561 bacterial/Ni-hydrogenase domain-containing protein</fullName>
    </recommendedName>
</protein>
<keyword evidence="5 12" id="KW-0812">Transmembrane</keyword>
<dbReference type="Gene3D" id="1.20.950.20">
    <property type="entry name" value="Transmembrane di-heme cytochromes, Chain C"/>
    <property type="match status" value="1"/>
</dbReference>
<dbReference type="InterPro" id="IPR052168">
    <property type="entry name" value="Cytochrome_b561_oxidase"/>
</dbReference>
<keyword evidence="8 12" id="KW-1133">Transmembrane helix</keyword>
<dbReference type="InterPro" id="IPR016174">
    <property type="entry name" value="Di-haem_cyt_TM"/>
</dbReference>
<gene>
    <name evidence="14" type="ORF">AMST5_01630</name>
</gene>
<keyword evidence="4" id="KW-0349">Heme</keyword>
<keyword evidence="7" id="KW-0249">Electron transport</keyword>
<dbReference type="GO" id="GO:0020037">
    <property type="term" value="F:heme binding"/>
    <property type="evidence" value="ECO:0007669"/>
    <property type="project" value="TreeGrafter"/>
</dbReference>
<dbReference type="GO" id="GO:0009055">
    <property type="term" value="F:electron transfer activity"/>
    <property type="evidence" value="ECO:0007669"/>
    <property type="project" value="InterPro"/>
</dbReference>
<evidence type="ECO:0000256" key="12">
    <source>
        <dbReference type="SAM" id="Phobius"/>
    </source>
</evidence>
<dbReference type="Pfam" id="PF01292">
    <property type="entry name" value="Ni_hydr_CYTB"/>
    <property type="match status" value="1"/>
</dbReference>
<dbReference type="AlphaFoldDB" id="A0AA48M1A5"/>
<dbReference type="GO" id="GO:0005886">
    <property type="term" value="C:plasma membrane"/>
    <property type="evidence" value="ECO:0007669"/>
    <property type="project" value="UniProtKB-SubCell"/>
</dbReference>
<evidence type="ECO:0000256" key="11">
    <source>
        <dbReference type="ARBA" id="ARBA00037975"/>
    </source>
</evidence>